<dbReference type="WBParaSite" id="HNAJ_0000322601-mRNA-1">
    <property type="protein sequence ID" value="HNAJ_0000322601-mRNA-1"/>
    <property type="gene ID" value="HNAJ_0000322601"/>
</dbReference>
<reference evidence="2" key="1">
    <citation type="submission" date="2017-02" db="UniProtKB">
        <authorList>
            <consortium name="WormBaseParasite"/>
        </authorList>
    </citation>
    <scope>IDENTIFICATION</scope>
</reference>
<sequence length="31" mass="3278">LTNSSIPEGVSLSAARNPYTQENGKSQSNRA</sequence>
<name>A0A0R3T838_RODNA</name>
<organism evidence="2">
    <name type="scientific">Rodentolepis nana</name>
    <name type="common">Dwarf tapeworm</name>
    <name type="synonym">Hymenolepis nana</name>
    <dbReference type="NCBI Taxonomy" id="102285"/>
    <lineage>
        <taxon>Eukaryota</taxon>
        <taxon>Metazoa</taxon>
        <taxon>Spiralia</taxon>
        <taxon>Lophotrochozoa</taxon>
        <taxon>Platyhelminthes</taxon>
        <taxon>Cestoda</taxon>
        <taxon>Eucestoda</taxon>
        <taxon>Cyclophyllidea</taxon>
        <taxon>Hymenolepididae</taxon>
        <taxon>Rodentolepis</taxon>
    </lineage>
</organism>
<protein>
    <submittedName>
        <fullName evidence="2">Transposase</fullName>
    </submittedName>
</protein>
<feature type="compositionally biased region" description="Polar residues" evidence="1">
    <location>
        <begin position="18"/>
        <end position="31"/>
    </location>
</feature>
<dbReference type="AlphaFoldDB" id="A0A0R3T838"/>
<evidence type="ECO:0000256" key="1">
    <source>
        <dbReference type="SAM" id="MobiDB-lite"/>
    </source>
</evidence>
<proteinExistence type="predicted"/>
<accession>A0A0R3T838</accession>
<feature type="region of interest" description="Disordered" evidence="1">
    <location>
        <begin position="1"/>
        <end position="31"/>
    </location>
</feature>
<evidence type="ECO:0000313" key="2">
    <source>
        <dbReference type="WBParaSite" id="HNAJ_0000322601-mRNA-1"/>
    </source>
</evidence>